<keyword evidence="7" id="KW-0653">Protein transport</keyword>
<dbReference type="OrthoDB" id="8591250at2"/>
<feature type="transmembrane region" description="Helical" evidence="10">
    <location>
        <begin position="20"/>
        <end position="37"/>
    </location>
</feature>
<dbReference type="GO" id="GO:0015627">
    <property type="term" value="C:type II protein secretion system complex"/>
    <property type="evidence" value="ECO:0007669"/>
    <property type="project" value="InterPro"/>
</dbReference>
<dbReference type="SUPFAM" id="SSF103054">
    <property type="entry name" value="General secretion pathway protein M, EpsM"/>
    <property type="match status" value="1"/>
</dbReference>
<evidence type="ECO:0000256" key="1">
    <source>
        <dbReference type="ARBA" id="ARBA00004377"/>
    </source>
</evidence>
<evidence type="ECO:0000313" key="12">
    <source>
        <dbReference type="Proteomes" id="UP000037939"/>
    </source>
</evidence>
<dbReference type="EMBL" id="LAQT01000004">
    <property type="protein sequence ID" value="KPC53854.1"/>
    <property type="molecule type" value="Genomic_DNA"/>
</dbReference>
<keyword evidence="5" id="KW-0997">Cell inner membrane</keyword>
<evidence type="ECO:0000256" key="4">
    <source>
        <dbReference type="ARBA" id="ARBA00022475"/>
    </source>
</evidence>
<dbReference type="STRING" id="857265.WG78_07020"/>
<dbReference type="GO" id="GO:0015628">
    <property type="term" value="P:protein secretion by the type II secretion system"/>
    <property type="evidence" value="ECO:0007669"/>
    <property type="project" value="InterPro"/>
</dbReference>
<keyword evidence="6 10" id="KW-0812">Transmembrane</keyword>
<dbReference type="RefSeq" id="WP_053937093.1">
    <property type="nucleotide sequence ID" value="NZ_LAQT01000004.1"/>
</dbReference>
<evidence type="ECO:0000256" key="10">
    <source>
        <dbReference type="SAM" id="Phobius"/>
    </source>
</evidence>
<evidence type="ECO:0000256" key="5">
    <source>
        <dbReference type="ARBA" id="ARBA00022519"/>
    </source>
</evidence>
<dbReference type="Pfam" id="PF04612">
    <property type="entry name" value="T2SSM"/>
    <property type="match status" value="1"/>
</dbReference>
<keyword evidence="8 10" id="KW-1133">Transmembrane helix</keyword>
<dbReference type="Gene3D" id="3.30.1360.100">
    <property type="entry name" value="General secretion pathway protein M, EpsM"/>
    <property type="match status" value="1"/>
</dbReference>
<comment type="caution">
    <text evidence="11">The sequence shown here is derived from an EMBL/GenBank/DDBJ whole genome shotgun (WGS) entry which is preliminary data.</text>
</comment>
<keyword evidence="9 10" id="KW-0472">Membrane</keyword>
<protein>
    <submittedName>
        <fullName evidence="11">Type II secretion system protein M</fullName>
    </submittedName>
</protein>
<evidence type="ECO:0000256" key="8">
    <source>
        <dbReference type="ARBA" id="ARBA00022989"/>
    </source>
</evidence>
<keyword evidence="12" id="KW-1185">Reference proteome</keyword>
<evidence type="ECO:0000256" key="7">
    <source>
        <dbReference type="ARBA" id="ARBA00022927"/>
    </source>
</evidence>
<organism evidence="11 12">
    <name type="scientific">Amantichitinum ursilacus</name>
    <dbReference type="NCBI Taxonomy" id="857265"/>
    <lineage>
        <taxon>Bacteria</taxon>
        <taxon>Pseudomonadati</taxon>
        <taxon>Pseudomonadota</taxon>
        <taxon>Betaproteobacteria</taxon>
        <taxon>Neisseriales</taxon>
        <taxon>Chitinibacteraceae</taxon>
        <taxon>Amantichitinum</taxon>
    </lineage>
</organism>
<comment type="subcellular location">
    <subcellularLocation>
        <location evidence="1">Cell inner membrane</location>
        <topology evidence="1">Single-pass membrane protein</topology>
    </subcellularLocation>
</comment>
<proteinExistence type="inferred from homology"/>
<sequence length="157" mass="16876">MKARFLAFWLARAPRERAMLGAAAAVILIALLYVALWEPLVNQRAVLAKQLPRLQADLAQMQRSIALIKAAGGAPGVARSDDLRQAVTASLGQRNIKADIQAQPDNRLKIDATEVAFSQVLDLLSGLQRETGAHAVSADISSQQSNGIVHFTAVVTR</sequence>
<accession>A0A0N0GPM6</accession>
<reference evidence="11 12" key="1">
    <citation type="submission" date="2015-07" db="EMBL/GenBank/DDBJ databases">
        <title>Draft genome sequence of the Amantichitinum ursilacus IGB-41, a new chitin-degrading bacterium.</title>
        <authorList>
            <person name="Kirstahler P."/>
            <person name="Guenther M."/>
            <person name="Grumaz C."/>
            <person name="Rupp S."/>
            <person name="Zibek S."/>
            <person name="Sohn K."/>
        </authorList>
    </citation>
    <scope>NUCLEOTIDE SEQUENCE [LARGE SCALE GENOMIC DNA]</scope>
    <source>
        <strain evidence="11 12">IGB-41</strain>
    </source>
</reference>
<name>A0A0N0GPM6_9NEIS</name>
<keyword evidence="3" id="KW-0813">Transport</keyword>
<evidence type="ECO:0000313" key="11">
    <source>
        <dbReference type="EMBL" id="KPC53854.1"/>
    </source>
</evidence>
<evidence type="ECO:0000256" key="6">
    <source>
        <dbReference type="ARBA" id="ARBA00022692"/>
    </source>
</evidence>
<comment type="similarity">
    <text evidence="2">Belongs to the GSP M family.</text>
</comment>
<dbReference type="Proteomes" id="UP000037939">
    <property type="component" value="Unassembled WGS sequence"/>
</dbReference>
<dbReference type="AlphaFoldDB" id="A0A0N0GPM6"/>
<evidence type="ECO:0000256" key="2">
    <source>
        <dbReference type="ARBA" id="ARBA00010637"/>
    </source>
</evidence>
<dbReference type="InterPro" id="IPR023229">
    <property type="entry name" value="T2SS_M_periplasmic_sf"/>
</dbReference>
<dbReference type="InterPro" id="IPR007690">
    <property type="entry name" value="T2SS_GspM"/>
</dbReference>
<keyword evidence="4" id="KW-1003">Cell membrane</keyword>
<evidence type="ECO:0000256" key="3">
    <source>
        <dbReference type="ARBA" id="ARBA00022448"/>
    </source>
</evidence>
<dbReference type="GO" id="GO:0005886">
    <property type="term" value="C:plasma membrane"/>
    <property type="evidence" value="ECO:0007669"/>
    <property type="project" value="UniProtKB-SubCell"/>
</dbReference>
<evidence type="ECO:0000256" key="9">
    <source>
        <dbReference type="ARBA" id="ARBA00023136"/>
    </source>
</evidence>
<gene>
    <name evidence="11" type="primary">epsM</name>
    <name evidence="11" type="ORF">WG78_07020</name>
</gene>